<dbReference type="PANTHER" id="PTHR23028:SF53">
    <property type="entry name" value="ACYL_TRANSF_3 DOMAIN-CONTAINING PROTEIN"/>
    <property type="match status" value="1"/>
</dbReference>
<feature type="transmembrane region" description="Helical" evidence="9">
    <location>
        <begin position="245"/>
        <end position="266"/>
    </location>
</feature>
<dbReference type="RefSeq" id="WP_170119782.1">
    <property type="nucleotide sequence ID" value="NZ_QGDN01000001.1"/>
</dbReference>
<keyword evidence="11" id="KW-0378">Hydrolase</keyword>
<feature type="transmembrane region" description="Helical" evidence="9">
    <location>
        <begin position="37"/>
        <end position="59"/>
    </location>
</feature>
<dbReference type="GO" id="GO:0005886">
    <property type="term" value="C:plasma membrane"/>
    <property type="evidence" value="ECO:0007669"/>
    <property type="project" value="UniProtKB-SubCell"/>
</dbReference>
<evidence type="ECO:0000256" key="6">
    <source>
        <dbReference type="ARBA" id="ARBA00023136"/>
    </source>
</evidence>
<evidence type="ECO:0000256" key="2">
    <source>
        <dbReference type="ARBA" id="ARBA00022475"/>
    </source>
</evidence>
<protein>
    <submittedName>
        <fullName evidence="11">Peptidoglycan/LPS O-acetylase OafA/YrhL, contains acyltransferase and SGNH-hydrolase domains</fullName>
    </submittedName>
</protein>
<keyword evidence="3 11" id="KW-0808">Transferase</keyword>
<name>A0A2Y9C1G7_9MICO</name>
<keyword evidence="12" id="KW-1185">Reference proteome</keyword>
<evidence type="ECO:0000256" key="7">
    <source>
        <dbReference type="ARBA" id="ARBA00023315"/>
    </source>
</evidence>
<comment type="subcellular location">
    <subcellularLocation>
        <location evidence="1">Cell membrane</location>
        <topology evidence="1">Multi-pass membrane protein</topology>
    </subcellularLocation>
</comment>
<sequence>MPRPVSAKDTYLPGLDGIRAIAVAAVVLYHLNVPGLSGGLLGVGIFFTLSGFLITTILLRAWARTNSVGLVGFYLRRARRLFPAVVLVIAVVIVATLIADRDNLGATVGNGLAGLFYVANWHTIAAGGDYFAITAGNGGPLDHLWSLSVEEQFYFVWPLLLIGMIVLFRGNLRVVAVATGVLSAISFVLLYKFSIRPADVMPALWSTTRAYEGTDTRAGGLLIGAIFAIVLFERPFRATQGAWKVPVDILGLASLVGLGWIIYFSGSHPQSLYSWGILAQSLLTAILVISAIHPGSMIVRNLLGAQPFRWIGERSYGIYLWHLPVIYFTPQSWIDAHAVLVGIGQVAITLILSALSWTLLEDPIRRNGFRAAFKRPANAEGRRRAVPVIVSGFAALGLVASVGLGSASALGRGAAVADPGPDKPGAINTPPPTKTGKPVKNGIPGKTSCTSVAHIGDSTSIGLESPASLPNAADRITAQYKKVGVTTVKEDISGARAIVEHWNNQPNGEDAIEKFQKSGYKGCYVIALGNNDVANLSVGAAYSLDQRIDMVMKHTNNQPTLWLTSRTLRTVGPYRDEGFPALSTALQNACKRWPNLRVFDWRSEVQTSWYLPDDKIHYTTKGYQERAKRIALALANAFPKDGKPASTCLVYSGLKANQ</sequence>
<keyword evidence="5 9" id="KW-1133">Transmembrane helix</keyword>
<dbReference type="CDD" id="cd00229">
    <property type="entry name" value="SGNH_hydrolase"/>
    <property type="match status" value="1"/>
</dbReference>
<feature type="transmembrane region" description="Helical" evidence="9">
    <location>
        <begin position="80"/>
        <end position="99"/>
    </location>
</feature>
<dbReference type="PANTHER" id="PTHR23028">
    <property type="entry name" value="ACETYLTRANSFERASE"/>
    <property type="match status" value="1"/>
</dbReference>
<keyword evidence="7 11" id="KW-0012">Acyltransferase</keyword>
<proteinExistence type="predicted"/>
<feature type="transmembrane region" description="Helical" evidence="9">
    <location>
        <begin position="385"/>
        <end position="404"/>
    </location>
</feature>
<dbReference type="GO" id="GO:0009103">
    <property type="term" value="P:lipopolysaccharide biosynthetic process"/>
    <property type="evidence" value="ECO:0007669"/>
    <property type="project" value="TreeGrafter"/>
</dbReference>
<reference evidence="12" key="1">
    <citation type="submission" date="2016-10" db="EMBL/GenBank/DDBJ databases">
        <authorList>
            <person name="Varghese N."/>
            <person name="Submissions S."/>
        </authorList>
    </citation>
    <scope>NUCLEOTIDE SEQUENCE [LARGE SCALE GENOMIC DNA]</scope>
    <source>
        <strain evidence="12">DSM 22951</strain>
    </source>
</reference>
<feature type="transmembrane region" description="Helical" evidence="9">
    <location>
        <begin position="272"/>
        <end position="295"/>
    </location>
</feature>
<dbReference type="GO" id="GO:0016787">
    <property type="term" value="F:hydrolase activity"/>
    <property type="evidence" value="ECO:0007669"/>
    <property type="project" value="UniProtKB-KW"/>
</dbReference>
<feature type="region of interest" description="Disordered" evidence="8">
    <location>
        <begin position="415"/>
        <end position="443"/>
    </location>
</feature>
<dbReference type="AlphaFoldDB" id="A0A2Y9C1G7"/>
<dbReference type="GO" id="GO:0016747">
    <property type="term" value="F:acyltransferase activity, transferring groups other than amino-acyl groups"/>
    <property type="evidence" value="ECO:0007669"/>
    <property type="project" value="InterPro"/>
</dbReference>
<keyword evidence="6 9" id="KW-0472">Membrane</keyword>
<evidence type="ECO:0000259" key="10">
    <source>
        <dbReference type="Pfam" id="PF01757"/>
    </source>
</evidence>
<keyword evidence="2" id="KW-1003">Cell membrane</keyword>
<dbReference type="SUPFAM" id="SSF52266">
    <property type="entry name" value="SGNH hydrolase"/>
    <property type="match status" value="1"/>
</dbReference>
<evidence type="ECO:0000256" key="5">
    <source>
        <dbReference type="ARBA" id="ARBA00022989"/>
    </source>
</evidence>
<dbReference type="Gene3D" id="3.40.50.1110">
    <property type="entry name" value="SGNH hydrolase"/>
    <property type="match status" value="1"/>
</dbReference>
<evidence type="ECO:0000313" key="12">
    <source>
        <dbReference type="Proteomes" id="UP000250028"/>
    </source>
</evidence>
<evidence type="ECO:0000256" key="8">
    <source>
        <dbReference type="SAM" id="MobiDB-lite"/>
    </source>
</evidence>
<gene>
    <name evidence="11" type="ORF">SAMN04489750_1604</name>
</gene>
<feature type="transmembrane region" description="Helical" evidence="9">
    <location>
        <begin position="316"/>
        <end position="334"/>
    </location>
</feature>
<feature type="transmembrane region" description="Helical" evidence="9">
    <location>
        <begin position="152"/>
        <end position="168"/>
    </location>
</feature>
<evidence type="ECO:0000256" key="1">
    <source>
        <dbReference type="ARBA" id="ARBA00004651"/>
    </source>
</evidence>
<keyword evidence="4 9" id="KW-0812">Transmembrane</keyword>
<dbReference type="Proteomes" id="UP000250028">
    <property type="component" value="Unassembled WGS sequence"/>
</dbReference>
<dbReference type="Pfam" id="PF01757">
    <property type="entry name" value="Acyl_transf_3"/>
    <property type="match status" value="1"/>
</dbReference>
<dbReference type="InterPro" id="IPR002656">
    <property type="entry name" value="Acyl_transf_3_dom"/>
</dbReference>
<feature type="transmembrane region" description="Helical" evidence="9">
    <location>
        <begin position="215"/>
        <end position="233"/>
    </location>
</feature>
<feature type="domain" description="Acyltransferase 3" evidence="10">
    <location>
        <begin position="13"/>
        <end position="355"/>
    </location>
</feature>
<dbReference type="InterPro" id="IPR050879">
    <property type="entry name" value="Acyltransferase_3"/>
</dbReference>
<evidence type="ECO:0000256" key="9">
    <source>
        <dbReference type="SAM" id="Phobius"/>
    </source>
</evidence>
<evidence type="ECO:0000256" key="4">
    <source>
        <dbReference type="ARBA" id="ARBA00022692"/>
    </source>
</evidence>
<feature type="transmembrane region" description="Helical" evidence="9">
    <location>
        <begin position="175"/>
        <end position="195"/>
    </location>
</feature>
<dbReference type="EMBL" id="UESZ01000001">
    <property type="protein sequence ID" value="SSA34293.1"/>
    <property type="molecule type" value="Genomic_DNA"/>
</dbReference>
<dbReference type="InterPro" id="IPR036514">
    <property type="entry name" value="SGNH_hydro_sf"/>
</dbReference>
<feature type="transmembrane region" description="Helical" evidence="9">
    <location>
        <begin position="340"/>
        <end position="360"/>
    </location>
</feature>
<evidence type="ECO:0000313" key="11">
    <source>
        <dbReference type="EMBL" id="SSA34293.1"/>
    </source>
</evidence>
<organism evidence="11 12">
    <name type="scientific">Branchiibius hedensis</name>
    <dbReference type="NCBI Taxonomy" id="672460"/>
    <lineage>
        <taxon>Bacteria</taxon>
        <taxon>Bacillati</taxon>
        <taxon>Actinomycetota</taxon>
        <taxon>Actinomycetes</taxon>
        <taxon>Micrococcales</taxon>
        <taxon>Dermacoccaceae</taxon>
        <taxon>Branchiibius</taxon>
    </lineage>
</organism>
<feature type="transmembrane region" description="Helical" evidence="9">
    <location>
        <begin position="12"/>
        <end position="31"/>
    </location>
</feature>
<evidence type="ECO:0000256" key="3">
    <source>
        <dbReference type="ARBA" id="ARBA00022679"/>
    </source>
</evidence>
<accession>A0A2Y9C1G7</accession>